<dbReference type="InterPro" id="IPR005467">
    <property type="entry name" value="His_kinase_dom"/>
</dbReference>
<dbReference type="InterPro" id="IPR003661">
    <property type="entry name" value="HisK_dim/P_dom"/>
</dbReference>
<dbReference type="Gene3D" id="3.30.565.10">
    <property type="entry name" value="Histidine kinase-like ATPase, C-terminal domain"/>
    <property type="match status" value="1"/>
</dbReference>
<feature type="domain" description="Histidine kinase" evidence="15">
    <location>
        <begin position="263"/>
        <end position="479"/>
    </location>
</feature>
<evidence type="ECO:0000256" key="2">
    <source>
        <dbReference type="ARBA" id="ARBA00004651"/>
    </source>
</evidence>
<dbReference type="Gene3D" id="6.10.340.10">
    <property type="match status" value="1"/>
</dbReference>
<feature type="transmembrane region" description="Helical" evidence="14">
    <location>
        <begin position="176"/>
        <end position="198"/>
    </location>
</feature>
<evidence type="ECO:0000256" key="9">
    <source>
        <dbReference type="ARBA" id="ARBA00022777"/>
    </source>
</evidence>
<evidence type="ECO:0000256" key="7">
    <source>
        <dbReference type="ARBA" id="ARBA00022692"/>
    </source>
</evidence>
<evidence type="ECO:0000259" key="15">
    <source>
        <dbReference type="PROSITE" id="PS50109"/>
    </source>
</evidence>
<dbReference type="EMBL" id="FOPI01000009">
    <property type="protein sequence ID" value="SFG28492.1"/>
    <property type="molecule type" value="Genomic_DNA"/>
</dbReference>
<feature type="transmembrane region" description="Helical" evidence="14">
    <location>
        <begin position="6"/>
        <end position="29"/>
    </location>
</feature>
<keyword evidence="6" id="KW-0808">Transferase</keyword>
<dbReference type="OrthoDB" id="3436at2"/>
<evidence type="ECO:0000256" key="14">
    <source>
        <dbReference type="SAM" id="Phobius"/>
    </source>
</evidence>
<evidence type="ECO:0000256" key="4">
    <source>
        <dbReference type="ARBA" id="ARBA00022475"/>
    </source>
</evidence>
<protein>
    <recommendedName>
        <fullName evidence="3">histidine kinase</fullName>
        <ecNumber evidence="3">2.7.13.3</ecNumber>
    </recommendedName>
</protein>
<comment type="subcellular location">
    <subcellularLocation>
        <location evidence="2">Cell membrane</location>
        <topology evidence="2">Multi-pass membrane protein</topology>
    </subcellularLocation>
</comment>
<keyword evidence="13 14" id="KW-0472">Membrane</keyword>
<dbReference type="CDD" id="cd06225">
    <property type="entry name" value="HAMP"/>
    <property type="match status" value="1"/>
</dbReference>
<dbReference type="PROSITE" id="PS50109">
    <property type="entry name" value="HIS_KIN"/>
    <property type="match status" value="1"/>
</dbReference>
<dbReference type="AlphaFoldDB" id="A0A1I2QJA5"/>
<evidence type="ECO:0000256" key="6">
    <source>
        <dbReference type="ARBA" id="ARBA00022679"/>
    </source>
</evidence>
<dbReference type="RefSeq" id="WP_056990444.1">
    <property type="nucleotide sequence ID" value="NZ_AYYL01000019.1"/>
</dbReference>
<keyword evidence="5" id="KW-0597">Phosphoprotein</keyword>
<dbReference type="CDD" id="cd00082">
    <property type="entry name" value="HisKA"/>
    <property type="match status" value="1"/>
</dbReference>
<evidence type="ECO:0000256" key="13">
    <source>
        <dbReference type="ARBA" id="ARBA00023136"/>
    </source>
</evidence>
<keyword evidence="12" id="KW-0902">Two-component regulatory system</keyword>
<keyword evidence="9 17" id="KW-0418">Kinase</keyword>
<evidence type="ECO:0000313" key="18">
    <source>
        <dbReference type="Proteomes" id="UP000182635"/>
    </source>
</evidence>
<organism evidence="17 18">
    <name type="scientific">Ligilactobacillus ruminis DSM 20403 = NBRC 102161</name>
    <dbReference type="NCBI Taxonomy" id="1423798"/>
    <lineage>
        <taxon>Bacteria</taxon>
        <taxon>Bacillati</taxon>
        <taxon>Bacillota</taxon>
        <taxon>Bacilli</taxon>
        <taxon>Lactobacillales</taxon>
        <taxon>Lactobacillaceae</taxon>
        <taxon>Ligilactobacillus</taxon>
    </lineage>
</organism>
<evidence type="ECO:0000256" key="10">
    <source>
        <dbReference type="ARBA" id="ARBA00022840"/>
    </source>
</evidence>
<keyword evidence="4" id="KW-1003">Cell membrane</keyword>
<dbReference type="InterPro" id="IPR003660">
    <property type="entry name" value="HAMP_dom"/>
</dbReference>
<sequence>MKMFYQQFLAFFLMITITLLTLGMTFLGLSRSMFYQDTWDRLQDYAYAVKTQAMDIRQGKDSKVVVDKKKLVITEQMLAGRHIKIRIYTEPDKLIFPDSKKATTKISSKCWSKLKRGQSVRAKTSDSRGFFKDSNRQLTNIYEPYLDIKGNLRAVVSVGTVMNGIEENLKEIKQNLLYAFFTAVVLGTIVSFVLTHYFTNRITKIQRATRQVANGDFDVQIDTCHHDELDDLAEDFNLMTRSLKESQVEIERQEQRRHELMANAAHEMRTPLTTINGLLEGMAYGALPEEDQEQCINLMRKETTRLIRLVNENLDYEKSRSGELVLAKTNFDATSAINDVVSQLHKMAGDVGDRFIVKLPPLLNVYADKDRFIQIITNIGKNAVQFTRDGTITISGEKHGNDTMISIADTGIGMTDEEISSMWERYYKADPSRKVAKYGESGIGMAIVHQLLQLHHAKVCVDSAPGKGTTFTLLFPGEAIASDGSDQPQDGGSVVVDSCD</sequence>
<dbReference type="SMART" id="SM00388">
    <property type="entry name" value="HisKA"/>
    <property type="match status" value="1"/>
</dbReference>
<dbReference type="FunFam" id="1.10.287.130:FF:000001">
    <property type="entry name" value="Two-component sensor histidine kinase"/>
    <property type="match status" value="1"/>
</dbReference>
<dbReference type="PROSITE" id="PS50885">
    <property type="entry name" value="HAMP"/>
    <property type="match status" value="1"/>
</dbReference>
<dbReference type="InterPro" id="IPR036097">
    <property type="entry name" value="HisK_dim/P_sf"/>
</dbReference>
<evidence type="ECO:0000256" key="5">
    <source>
        <dbReference type="ARBA" id="ARBA00022553"/>
    </source>
</evidence>
<dbReference type="SUPFAM" id="SSF47384">
    <property type="entry name" value="Homodimeric domain of signal transducing histidine kinase"/>
    <property type="match status" value="1"/>
</dbReference>
<keyword evidence="11 14" id="KW-1133">Transmembrane helix</keyword>
<evidence type="ECO:0000256" key="1">
    <source>
        <dbReference type="ARBA" id="ARBA00000085"/>
    </source>
</evidence>
<evidence type="ECO:0000256" key="8">
    <source>
        <dbReference type="ARBA" id="ARBA00022741"/>
    </source>
</evidence>
<dbReference type="PRINTS" id="PR00344">
    <property type="entry name" value="BCTRLSENSOR"/>
</dbReference>
<dbReference type="InterPro" id="IPR003594">
    <property type="entry name" value="HATPase_dom"/>
</dbReference>
<dbReference type="SUPFAM" id="SSF158472">
    <property type="entry name" value="HAMP domain-like"/>
    <property type="match status" value="1"/>
</dbReference>
<dbReference type="Proteomes" id="UP000182635">
    <property type="component" value="Unassembled WGS sequence"/>
</dbReference>
<dbReference type="InterPro" id="IPR036890">
    <property type="entry name" value="HATPase_C_sf"/>
</dbReference>
<dbReference type="SMART" id="SM00304">
    <property type="entry name" value="HAMP"/>
    <property type="match status" value="1"/>
</dbReference>
<dbReference type="PANTHER" id="PTHR45528:SF1">
    <property type="entry name" value="SENSOR HISTIDINE KINASE CPXA"/>
    <property type="match status" value="1"/>
</dbReference>
<evidence type="ECO:0000313" key="17">
    <source>
        <dbReference type="EMBL" id="SFG28492.1"/>
    </source>
</evidence>
<dbReference type="InterPro" id="IPR050398">
    <property type="entry name" value="HssS/ArlS-like"/>
</dbReference>
<name>A0A1I2QJA5_9LACO</name>
<dbReference type="Pfam" id="PF00672">
    <property type="entry name" value="HAMP"/>
    <property type="match status" value="1"/>
</dbReference>
<evidence type="ECO:0000256" key="3">
    <source>
        <dbReference type="ARBA" id="ARBA00012438"/>
    </source>
</evidence>
<dbReference type="SUPFAM" id="SSF55874">
    <property type="entry name" value="ATPase domain of HSP90 chaperone/DNA topoisomerase II/histidine kinase"/>
    <property type="match status" value="1"/>
</dbReference>
<dbReference type="FunFam" id="3.30.565.10:FF:000006">
    <property type="entry name" value="Sensor histidine kinase WalK"/>
    <property type="match status" value="1"/>
</dbReference>
<comment type="catalytic activity">
    <reaction evidence="1">
        <text>ATP + protein L-histidine = ADP + protein N-phospho-L-histidine.</text>
        <dbReference type="EC" id="2.7.13.3"/>
    </reaction>
</comment>
<dbReference type="GO" id="GO:0005524">
    <property type="term" value="F:ATP binding"/>
    <property type="evidence" value="ECO:0007669"/>
    <property type="project" value="UniProtKB-KW"/>
</dbReference>
<gene>
    <name evidence="17" type="ORF">SAMN02910432_00694</name>
</gene>
<dbReference type="InterPro" id="IPR004358">
    <property type="entry name" value="Sig_transdc_His_kin-like_C"/>
</dbReference>
<evidence type="ECO:0000259" key="16">
    <source>
        <dbReference type="PROSITE" id="PS50885"/>
    </source>
</evidence>
<dbReference type="GO" id="GO:0000155">
    <property type="term" value="F:phosphorelay sensor kinase activity"/>
    <property type="evidence" value="ECO:0007669"/>
    <property type="project" value="InterPro"/>
</dbReference>
<dbReference type="EC" id="2.7.13.3" evidence="3"/>
<dbReference type="PANTHER" id="PTHR45528">
    <property type="entry name" value="SENSOR HISTIDINE KINASE CPXA"/>
    <property type="match status" value="1"/>
</dbReference>
<keyword evidence="8" id="KW-0547">Nucleotide-binding</keyword>
<keyword evidence="10" id="KW-0067">ATP-binding</keyword>
<dbReference type="GO" id="GO:0005886">
    <property type="term" value="C:plasma membrane"/>
    <property type="evidence" value="ECO:0007669"/>
    <property type="project" value="UniProtKB-SubCell"/>
</dbReference>
<reference evidence="18" key="1">
    <citation type="submission" date="2016-10" db="EMBL/GenBank/DDBJ databases">
        <authorList>
            <person name="Varghese N."/>
            <person name="Submissions S."/>
        </authorList>
    </citation>
    <scope>NUCLEOTIDE SEQUENCE [LARGE SCALE GENOMIC DNA]</scope>
    <source>
        <strain evidence="18">DSM 20403</strain>
    </source>
</reference>
<dbReference type="Pfam" id="PF00512">
    <property type="entry name" value="HisKA"/>
    <property type="match status" value="1"/>
</dbReference>
<accession>A0A1I2QJA5</accession>
<proteinExistence type="predicted"/>
<dbReference type="Pfam" id="PF02518">
    <property type="entry name" value="HATPase_c"/>
    <property type="match status" value="1"/>
</dbReference>
<evidence type="ECO:0000256" key="12">
    <source>
        <dbReference type="ARBA" id="ARBA00023012"/>
    </source>
</evidence>
<keyword evidence="7 14" id="KW-0812">Transmembrane</keyword>
<feature type="domain" description="HAMP" evidence="16">
    <location>
        <begin position="196"/>
        <end position="248"/>
    </location>
</feature>
<dbReference type="Gene3D" id="1.10.287.130">
    <property type="match status" value="1"/>
</dbReference>
<dbReference type="SMART" id="SM00387">
    <property type="entry name" value="HATPase_c"/>
    <property type="match status" value="1"/>
</dbReference>
<evidence type="ECO:0000256" key="11">
    <source>
        <dbReference type="ARBA" id="ARBA00022989"/>
    </source>
</evidence>